<reference evidence="2" key="2">
    <citation type="submission" date="2021-04" db="EMBL/GenBank/DDBJ databases">
        <authorList>
            <person name="Gilroy R."/>
        </authorList>
    </citation>
    <scope>NUCLEOTIDE SEQUENCE</scope>
    <source>
        <strain evidence="2">ChiGjej6B6-14162</strain>
    </source>
</reference>
<dbReference type="InterPro" id="IPR025404">
    <property type="entry name" value="DUF4130"/>
</dbReference>
<evidence type="ECO:0000259" key="1">
    <source>
        <dbReference type="Pfam" id="PF13566"/>
    </source>
</evidence>
<dbReference type="AlphaFoldDB" id="A0A9D1X9W2"/>
<sequence length="254" mass="29969">MILFQYDRTFEGLLTAVFDAYARRSFPDRLLGEEEALPLFYDELFRVITDGEKANRVWRGLEKRLSKAALSVISIAWLSEVPEAGELLFRYIRLAIDAPRSIELNFGDPTVMAVTKLWKRVSNERLRVAQFLRFQKAADGTYFSALSPLYNVLPLVIPHLLERFADQRWLVYDLRRAYGYYYDGKEAEEVTFSDRAGHLRDGLLDPSIMDKDERLFQEMWRTYFHSIAIKERLNPRLHRQNMPARFWPYMPEKA</sequence>
<dbReference type="Proteomes" id="UP000886740">
    <property type="component" value="Unassembled WGS sequence"/>
</dbReference>
<reference evidence="2" key="1">
    <citation type="journal article" date="2021" name="PeerJ">
        <title>Extensive microbial diversity within the chicken gut microbiome revealed by metagenomics and culture.</title>
        <authorList>
            <person name="Gilroy R."/>
            <person name="Ravi A."/>
            <person name="Getino M."/>
            <person name="Pursley I."/>
            <person name="Horton D.L."/>
            <person name="Alikhan N.F."/>
            <person name="Baker D."/>
            <person name="Gharbi K."/>
            <person name="Hall N."/>
            <person name="Watson M."/>
            <person name="Adriaenssens E.M."/>
            <person name="Foster-Nyarko E."/>
            <person name="Jarju S."/>
            <person name="Secka A."/>
            <person name="Antonio M."/>
            <person name="Oren A."/>
            <person name="Chaudhuri R.R."/>
            <person name="La Ragione R."/>
            <person name="Hildebrand F."/>
            <person name="Pallen M.J."/>
        </authorList>
    </citation>
    <scope>NUCLEOTIDE SEQUENCE</scope>
    <source>
        <strain evidence="2">ChiGjej6B6-14162</strain>
    </source>
</reference>
<dbReference type="Pfam" id="PF13566">
    <property type="entry name" value="DUF4130"/>
    <property type="match status" value="1"/>
</dbReference>
<protein>
    <submittedName>
        <fullName evidence="2">TIGR03915 family putative DNA repair protein</fullName>
    </submittedName>
</protein>
<gene>
    <name evidence="2" type="ORF">H9977_09680</name>
</gene>
<accession>A0A9D1X9W2</accession>
<feature type="domain" description="DUF4130" evidence="1">
    <location>
        <begin position="83"/>
        <end position="252"/>
    </location>
</feature>
<comment type="caution">
    <text evidence="2">The sequence shown here is derived from an EMBL/GenBank/DDBJ whole genome shotgun (WGS) entry which is preliminary data.</text>
</comment>
<proteinExistence type="predicted"/>
<evidence type="ECO:0000313" key="2">
    <source>
        <dbReference type="EMBL" id="HIX75285.1"/>
    </source>
</evidence>
<organism evidence="2 3">
    <name type="scientific">Candidatus Parabacteroides intestinipullorum</name>
    <dbReference type="NCBI Taxonomy" id="2838723"/>
    <lineage>
        <taxon>Bacteria</taxon>
        <taxon>Pseudomonadati</taxon>
        <taxon>Bacteroidota</taxon>
        <taxon>Bacteroidia</taxon>
        <taxon>Bacteroidales</taxon>
        <taxon>Tannerellaceae</taxon>
        <taxon>Parabacteroides</taxon>
    </lineage>
</organism>
<name>A0A9D1X9W2_9BACT</name>
<evidence type="ECO:0000313" key="3">
    <source>
        <dbReference type="Proteomes" id="UP000886740"/>
    </source>
</evidence>
<dbReference type="EMBL" id="DXEL01000067">
    <property type="protein sequence ID" value="HIX75285.1"/>
    <property type="molecule type" value="Genomic_DNA"/>
</dbReference>
<dbReference type="InterPro" id="IPR023875">
    <property type="entry name" value="DNA_repair_put"/>
</dbReference>
<dbReference type="NCBIfam" id="TIGR03915">
    <property type="entry name" value="SAM_7_link_chp"/>
    <property type="match status" value="1"/>
</dbReference>